<accession>B4H903</accession>
<sequence length="218" mass="25086">MQVFLVLALLAGLALSGEATNPPRWDANYIVKGTLYIPYAEIAEPFYAWYDKNTKRSRIDYYGGMVKTYQLAGEGDYGTMLKLAPITTQQEMNKLTCLQVNGTSEQKVETQSILPDAKPFKLIGTETFLGFTCDKFRLEETIGQKKNVYTLWVRYKKSPHYPASRMPIPVRYEMRGYNTLLGSHYDHYYLDYDSYEHVDIPHEVFEIDESLTPAKSTL</sequence>
<evidence type="ECO:0000313" key="3">
    <source>
        <dbReference type="Proteomes" id="UP000008744"/>
    </source>
</evidence>
<dbReference type="EMBL" id="CH479226">
    <property type="protein sequence ID" value="EDW35218.1"/>
    <property type="molecule type" value="Genomic_DNA"/>
</dbReference>
<dbReference type="OMA" id="MYIFINT"/>
<dbReference type="Proteomes" id="UP000008744">
    <property type="component" value="Unassembled WGS sequence"/>
</dbReference>
<protein>
    <submittedName>
        <fullName evidence="2">GL15722</fullName>
    </submittedName>
</protein>
<proteinExistence type="predicted"/>
<dbReference type="GO" id="GO:0004197">
    <property type="term" value="F:cysteine-type endopeptidase activity"/>
    <property type="evidence" value="ECO:0007669"/>
    <property type="project" value="EnsemblMetazoa"/>
</dbReference>
<keyword evidence="3" id="KW-1185">Reference proteome</keyword>
<evidence type="ECO:0000313" key="2">
    <source>
        <dbReference type="EMBL" id="EDW35218.1"/>
    </source>
</evidence>
<dbReference type="STRING" id="7234.B4H903"/>
<reference evidence="2 3" key="1">
    <citation type="journal article" date="2007" name="Nature">
        <title>Evolution of genes and genomes on the Drosophila phylogeny.</title>
        <authorList>
            <consortium name="Drosophila 12 Genomes Consortium"/>
            <person name="Clark A.G."/>
            <person name="Eisen M.B."/>
            <person name="Smith D.R."/>
            <person name="Bergman C.M."/>
            <person name="Oliver B."/>
            <person name="Markow T.A."/>
            <person name="Kaufman T.C."/>
            <person name="Kellis M."/>
            <person name="Gelbart W."/>
            <person name="Iyer V.N."/>
            <person name="Pollard D.A."/>
            <person name="Sackton T.B."/>
            <person name="Larracuente A.M."/>
            <person name="Singh N.D."/>
            <person name="Abad J.P."/>
            <person name="Abt D.N."/>
            <person name="Adryan B."/>
            <person name="Aguade M."/>
            <person name="Akashi H."/>
            <person name="Anderson W.W."/>
            <person name="Aquadro C.F."/>
            <person name="Ardell D.H."/>
            <person name="Arguello R."/>
            <person name="Artieri C.G."/>
            <person name="Barbash D.A."/>
            <person name="Barker D."/>
            <person name="Barsanti P."/>
            <person name="Batterham P."/>
            <person name="Batzoglou S."/>
            <person name="Begun D."/>
            <person name="Bhutkar A."/>
            <person name="Blanco E."/>
            <person name="Bosak S.A."/>
            <person name="Bradley R.K."/>
            <person name="Brand A.D."/>
            <person name="Brent M.R."/>
            <person name="Brooks A.N."/>
            <person name="Brown R.H."/>
            <person name="Butlin R.K."/>
            <person name="Caggese C."/>
            <person name="Calvi B.R."/>
            <person name="Bernardo de Carvalho A."/>
            <person name="Caspi A."/>
            <person name="Castrezana S."/>
            <person name="Celniker S.E."/>
            <person name="Chang J.L."/>
            <person name="Chapple C."/>
            <person name="Chatterji S."/>
            <person name="Chinwalla A."/>
            <person name="Civetta A."/>
            <person name="Clifton S.W."/>
            <person name="Comeron J.M."/>
            <person name="Costello J.C."/>
            <person name="Coyne J.A."/>
            <person name="Daub J."/>
            <person name="David R.G."/>
            <person name="Delcher A.L."/>
            <person name="Delehaunty K."/>
            <person name="Do C.B."/>
            <person name="Ebling H."/>
            <person name="Edwards K."/>
            <person name="Eickbush T."/>
            <person name="Evans J.D."/>
            <person name="Filipski A."/>
            <person name="Findeiss S."/>
            <person name="Freyhult E."/>
            <person name="Fulton L."/>
            <person name="Fulton R."/>
            <person name="Garcia A.C."/>
            <person name="Gardiner A."/>
            <person name="Garfield D.A."/>
            <person name="Garvin B.E."/>
            <person name="Gibson G."/>
            <person name="Gilbert D."/>
            <person name="Gnerre S."/>
            <person name="Godfrey J."/>
            <person name="Good R."/>
            <person name="Gotea V."/>
            <person name="Gravely B."/>
            <person name="Greenberg A.J."/>
            <person name="Griffiths-Jones S."/>
            <person name="Gross S."/>
            <person name="Guigo R."/>
            <person name="Gustafson E.A."/>
            <person name="Haerty W."/>
            <person name="Hahn M.W."/>
            <person name="Halligan D.L."/>
            <person name="Halpern A.L."/>
            <person name="Halter G.M."/>
            <person name="Han M.V."/>
            <person name="Heger A."/>
            <person name="Hillier L."/>
            <person name="Hinrichs A.S."/>
            <person name="Holmes I."/>
            <person name="Hoskins R.A."/>
            <person name="Hubisz M.J."/>
            <person name="Hultmark D."/>
            <person name="Huntley M.A."/>
            <person name="Jaffe D.B."/>
            <person name="Jagadeeshan S."/>
            <person name="Jeck W.R."/>
            <person name="Johnson J."/>
            <person name="Jones C.D."/>
            <person name="Jordan W.C."/>
            <person name="Karpen G.H."/>
            <person name="Kataoka E."/>
            <person name="Keightley P.D."/>
            <person name="Kheradpour P."/>
            <person name="Kirkness E.F."/>
            <person name="Koerich L.B."/>
            <person name="Kristiansen K."/>
            <person name="Kudrna D."/>
            <person name="Kulathinal R.J."/>
            <person name="Kumar S."/>
            <person name="Kwok R."/>
            <person name="Lander E."/>
            <person name="Langley C.H."/>
            <person name="Lapoint R."/>
            <person name="Lazzaro B.P."/>
            <person name="Lee S.J."/>
            <person name="Levesque L."/>
            <person name="Li R."/>
            <person name="Lin C.F."/>
            <person name="Lin M.F."/>
            <person name="Lindblad-Toh K."/>
            <person name="Llopart A."/>
            <person name="Long M."/>
            <person name="Low L."/>
            <person name="Lozovsky E."/>
            <person name="Lu J."/>
            <person name="Luo M."/>
            <person name="Machado C.A."/>
            <person name="Makalowski W."/>
            <person name="Marzo M."/>
            <person name="Matsuda M."/>
            <person name="Matzkin L."/>
            <person name="McAllister B."/>
            <person name="McBride C.S."/>
            <person name="McKernan B."/>
            <person name="McKernan K."/>
            <person name="Mendez-Lago M."/>
            <person name="Minx P."/>
            <person name="Mollenhauer M.U."/>
            <person name="Montooth K."/>
            <person name="Mount S.M."/>
            <person name="Mu X."/>
            <person name="Myers E."/>
            <person name="Negre B."/>
            <person name="Newfeld S."/>
            <person name="Nielsen R."/>
            <person name="Noor M.A."/>
            <person name="O'Grady P."/>
            <person name="Pachter L."/>
            <person name="Papaceit M."/>
            <person name="Parisi M.J."/>
            <person name="Parisi M."/>
            <person name="Parts L."/>
            <person name="Pedersen J.S."/>
            <person name="Pesole G."/>
            <person name="Phillippy A.M."/>
            <person name="Ponting C.P."/>
            <person name="Pop M."/>
            <person name="Porcelli D."/>
            <person name="Powell J.R."/>
            <person name="Prohaska S."/>
            <person name="Pruitt K."/>
            <person name="Puig M."/>
            <person name="Quesneville H."/>
            <person name="Ram K.R."/>
            <person name="Rand D."/>
            <person name="Rasmussen M.D."/>
            <person name="Reed L.K."/>
            <person name="Reenan R."/>
            <person name="Reily A."/>
            <person name="Remington K.A."/>
            <person name="Rieger T.T."/>
            <person name="Ritchie M.G."/>
            <person name="Robin C."/>
            <person name="Rogers Y.H."/>
            <person name="Rohde C."/>
            <person name="Rozas J."/>
            <person name="Rubenfield M.J."/>
            <person name="Ruiz A."/>
            <person name="Russo S."/>
            <person name="Salzberg S.L."/>
            <person name="Sanchez-Gracia A."/>
            <person name="Saranga D.J."/>
            <person name="Sato H."/>
            <person name="Schaeffer S.W."/>
            <person name="Schatz M.C."/>
            <person name="Schlenke T."/>
            <person name="Schwartz R."/>
            <person name="Segarra C."/>
            <person name="Singh R.S."/>
            <person name="Sirot L."/>
            <person name="Sirota M."/>
            <person name="Sisneros N.B."/>
            <person name="Smith C.D."/>
            <person name="Smith T.F."/>
            <person name="Spieth J."/>
            <person name="Stage D.E."/>
            <person name="Stark A."/>
            <person name="Stephan W."/>
            <person name="Strausberg R.L."/>
            <person name="Strempel S."/>
            <person name="Sturgill D."/>
            <person name="Sutton G."/>
            <person name="Sutton G.G."/>
            <person name="Tao W."/>
            <person name="Teichmann S."/>
            <person name="Tobari Y.N."/>
            <person name="Tomimura Y."/>
            <person name="Tsolas J.M."/>
            <person name="Valente V.L."/>
            <person name="Venter E."/>
            <person name="Venter J.C."/>
            <person name="Vicario S."/>
            <person name="Vieira F.G."/>
            <person name="Vilella A.J."/>
            <person name="Villasante A."/>
            <person name="Walenz B."/>
            <person name="Wang J."/>
            <person name="Wasserman M."/>
            <person name="Watts T."/>
            <person name="Wilson D."/>
            <person name="Wilson R.K."/>
            <person name="Wing R.A."/>
            <person name="Wolfner M.F."/>
            <person name="Wong A."/>
            <person name="Wong G.K."/>
            <person name="Wu C.I."/>
            <person name="Wu G."/>
            <person name="Yamamoto D."/>
            <person name="Yang H.P."/>
            <person name="Yang S.P."/>
            <person name="Yorke J.A."/>
            <person name="Yoshida K."/>
            <person name="Zdobnov E."/>
            <person name="Zhang P."/>
            <person name="Zhang Y."/>
            <person name="Zimin A.V."/>
            <person name="Baldwin J."/>
            <person name="Abdouelleil A."/>
            <person name="Abdulkadir J."/>
            <person name="Abebe A."/>
            <person name="Abera B."/>
            <person name="Abreu J."/>
            <person name="Acer S.C."/>
            <person name="Aftuck L."/>
            <person name="Alexander A."/>
            <person name="An P."/>
            <person name="Anderson E."/>
            <person name="Anderson S."/>
            <person name="Arachi H."/>
            <person name="Azer M."/>
            <person name="Bachantsang P."/>
            <person name="Barry A."/>
            <person name="Bayul T."/>
            <person name="Berlin A."/>
            <person name="Bessette D."/>
            <person name="Bloom T."/>
            <person name="Blye J."/>
            <person name="Boguslavskiy L."/>
            <person name="Bonnet C."/>
            <person name="Boukhgalter B."/>
            <person name="Bourzgui I."/>
            <person name="Brown A."/>
            <person name="Cahill P."/>
            <person name="Channer S."/>
            <person name="Cheshatsang Y."/>
            <person name="Chuda L."/>
            <person name="Citroen M."/>
            <person name="Collymore A."/>
            <person name="Cooke P."/>
            <person name="Costello M."/>
            <person name="D'Aco K."/>
            <person name="Daza R."/>
            <person name="De Haan G."/>
            <person name="DeGray S."/>
            <person name="DeMaso C."/>
            <person name="Dhargay N."/>
            <person name="Dooley K."/>
            <person name="Dooley E."/>
            <person name="Doricent M."/>
            <person name="Dorje P."/>
            <person name="Dorjee K."/>
            <person name="Dupes A."/>
            <person name="Elong R."/>
            <person name="Falk J."/>
            <person name="Farina A."/>
            <person name="Faro S."/>
            <person name="Ferguson D."/>
            <person name="Fisher S."/>
            <person name="Foley C.D."/>
            <person name="Franke A."/>
            <person name="Friedrich D."/>
            <person name="Gadbois L."/>
            <person name="Gearin G."/>
            <person name="Gearin C.R."/>
            <person name="Giannoukos G."/>
            <person name="Goode T."/>
            <person name="Graham J."/>
            <person name="Grandbois E."/>
            <person name="Grewal S."/>
            <person name="Gyaltsen K."/>
            <person name="Hafez N."/>
            <person name="Hagos B."/>
            <person name="Hall J."/>
            <person name="Henson C."/>
            <person name="Hollinger A."/>
            <person name="Honan T."/>
            <person name="Huard M.D."/>
            <person name="Hughes L."/>
            <person name="Hurhula B."/>
            <person name="Husby M.E."/>
            <person name="Kamat A."/>
            <person name="Kanga B."/>
            <person name="Kashin S."/>
            <person name="Khazanovich D."/>
            <person name="Kisner P."/>
            <person name="Lance K."/>
            <person name="Lara M."/>
            <person name="Lee W."/>
            <person name="Lennon N."/>
            <person name="Letendre F."/>
            <person name="LeVine R."/>
            <person name="Lipovsky A."/>
            <person name="Liu X."/>
            <person name="Liu J."/>
            <person name="Liu S."/>
            <person name="Lokyitsang T."/>
            <person name="Lokyitsang Y."/>
            <person name="Lubonja R."/>
            <person name="Lui A."/>
            <person name="MacDonald P."/>
            <person name="Magnisalis V."/>
            <person name="Maru K."/>
            <person name="Matthews C."/>
            <person name="McCusker W."/>
            <person name="McDonough S."/>
            <person name="Mehta T."/>
            <person name="Meldrim J."/>
            <person name="Meneus L."/>
            <person name="Mihai O."/>
            <person name="Mihalev A."/>
            <person name="Mihova T."/>
            <person name="Mittelman R."/>
            <person name="Mlenga V."/>
            <person name="Montmayeur A."/>
            <person name="Mulrain L."/>
            <person name="Navidi A."/>
            <person name="Naylor J."/>
            <person name="Negash T."/>
            <person name="Nguyen T."/>
            <person name="Nguyen N."/>
            <person name="Nicol R."/>
            <person name="Norbu C."/>
            <person name="Norbu N."/>
            <person name="Novod N."/>
            <person name="O'Neill B."/>
            <person name="Osman S."/>
            <person name="Markiewicz E."/>
            <person name="Oyono O.L."/>
            <person name="Patti C."/>
            <person name="Phunkhang P."/>
            <person name="Pierre F."/>
            <person name="Priest M."/>
            <person name="Raghuraman S."/>
            <person name="Rege F."/>
            <person name="Reyes R."/>
            <person name="Rise C."/>
            <person name="Rogov P."/>
            <person name="Ross K."/>
            <person name="Ryan E."/>
            <person name="Settipalli S."/>
            <person name="Shea T."/>
            <person name="Sherpa N."/>
            <person name="Shi L."/>
            <person name="Shih D."/>
            <person name="Sparrow T."/>
            <person name="Spaulding J."/>
            <person name="Stalker J."/>
            <person name="Stange-Thomann N."/>
            <person name="Stavropoulos S."/>
            <person name="Stone C."/>
            <person name="Strader C."/>
            <person name="Tesfaye S."/>
            <person name="Thomson T."/>
            <person name="Thoulutsang Y."/>
            <person name="Thoulutsang D."/>
            <person name="Topham K."/>
            <person name="Topping I."/>
            <person name="Tsamla T."/>
            <person name="Vassiliev H."/>
            <person name="Vo A."/>
            <person name="Wangchuk T."/>
            <person name="Wangdi T."/>
            <person name="Weiand M."/>
            <person name="Wilkinson J."/>
            <person name="Wilson A."/>
            <person name="Yadav S."/>
            <person name="Young G."/>
            <person name="Yu Q."/>
            <person name="Zembek L."/>
            <person name="Zhong D."/>
            <person name="Zimmer A."/>
            <person name="Zwirko Z."/>
            <person name="Jaffe D.B."/>
            <person name="Alvarez P."/>
            <person name="Brockman W."/>
            <person name="Butler J."/>
            <person name="Chin C."/>
            <person name="Gnerre S."/>
            <person name="Grabherr M."/>
            <person name="Kleber M."/>
            <person name="Mauceli E."/>
            <person name="MacCallum I."/>
        </authorList>
    </citation>
    <scope>NUCLEOTIDE SEQUENCE [LARGE SCALE GENOMIC DNA]</scope>
    <source>
        <strain evidence="3">MSH-3 / Tucson 14011-0111.49</strain>
    </source>
</reference>
<dbReference type="OrthoDB" id="65740at2759"/>
<dbReference type="GO" id="GO:0005615">
    <property type="term" value="C:extracellular space"/>
    <property type="evidence" value="ECO:0007669"/>
    <property type="project" value="EnsemblMetazoa"/>
</dbReference>
<dbReference type="AlphaFoldDB" id="B4H903"/>
<evidence type="ECO:0000256" key="1">
    <source>
        <dbReference type="SAM" id="SignalP"/>
    </source>
</evidence>
<name>B4H903_DROPE</name>
<feature type="signal peptide" evidence="1">
    <location>
        <begin position="1"/>
        <end position="19"/>
    </location>
</feature>
<dbReference type="GO" id="GO:0160032">
    <property type="term" value="P:Toll receptor ligand protein activation cascade"/>
    <property type="evidence" value="ECO:0007669"/>
    <property type="project" value="EnsemblMetazoa"/>
</dbReference>
<dbReference type="GO" id="GO:0061760">
    <property type="term" value="P:antifungal innate immune response"/>
    <property type="evidence" value="ECO:0007669"/>
    <property type="project" value="EnsemblMetazoa"/>
</dbReference>
<dbReference type="HOGENOM" id="CLU_1471715_0_0_1"/>
<organism evidence="3">
    <name type="scientific">Drosophila persimilis</name>
    <name type="common">Fruit fly</name>
    <dbReference type="NCBI Taxonomy" id="7234"/>
    <lineage>
        <taxon>Eukaryota</taxon>
        <taxon>Metazoa</taxon>
        <taxon>Ecdysozoa</taxon>
        <taxon>Arthropoda</taxon>
        <taxon>Hexapoda</taxon>
        <taxon>Insecta</taxon>
        <taxon>Pterygota</taxon>
        <taxon>Neoptera</taxon>
        <taxon>Endopterygota</taxon>
        <taxon>Diptera</taxon>
        <taxon>Brachycera</taxon>
        <taxon>Muscomorpha</taxon>
        <taxon>Ephydroidea</taxon>
        <taxon>Drosophilidae</taxon>
        <taxon>Drosophila</taxon>
        <taxon>Sophophora</taxon>
    </lineage>
</organism>
<feature type="chain" id="PRO_5002804958" evidence="1">
    <location>
        <begin position="20"/>
        <end position="218"/>
    </location>
</feature>
<dbReference type="GO" id="GO:0031638">
    <property type="term" value="P:zymogen activation"/>
    <property type="evidence" value="ECO:0007669"/>
    <property type="project" value="EnsemblMetazoa"/>
</dbReference>
<dbReference type="PhylomeDB" id="B4H903"/>
<keyword evidence="1" id="KW-0732">Signal</keyword>
<gene>
    <name evidence="2" type="primary">Dper\GL15722</name>
    <name evidence="2" type="ORF">Dper_GL15722</name>
</gene>
<dbReference type="eggNOG" id="KOG1543">
    <property type="taxonomic scope" value="Eukaryota"/>
</dbReference>